<dbReference type="NCBIfam" id="TIGR03764">
    <property type="entry name" value="ICE_PFGI_1_parB"/>
    <property type="match status" value="1"/>
</dbReference>
<dbReference type="Proteomes" id="UP000326241">
    <property type="component" value="Unassembled WGS sequence"/>
</dbReference>
<evidence type="ECO:0000313" key="2">
    <source>
        <dbReference type="Proteomes" id="UP000326241"/>
    </source>
</evidence>
<proteinExistence type="predicted"/>
<sequence length="521" mass="58065">MNVTSNPALHSNNVNHAVEGELRSASPEMDDPLIDTPMIVTLDQLKPYDLNPRVTRNPKYEEIKASIRQRGLDAPPSITRRPGEDHYRIRNGGNTRLAILRELWSETKKDQFFHLACMFRPWPKRGEIVALTGHLAENELRGGLTFIERALGVEKARELYELECGAPLSQSELSKRLTTDGYPVHQSHISRMRDAVQYLLPAIPNLLYGGLGRHQVERLAVMRRSLVNIWQEYTKGKTHEVDFPSLFHDALATFDVYPAEFNAVRVQDEMVGQMALHLGVDYDTLFLFLETGEKREMALTAPHQHTAPSQGLKDVPTPIGRQDAPEVMAPCRSTDSQGKKPPARVETAEPDRLQSIQALVAKHAGDQPALSSDVLPFTQGSLFPISDIWNIEPGLDEPQRLRIHISQFAREICQDVANIDLITEVDEGIGFHCSLEDSPDHLSSSSLISLLETLTTGTASPSSTMEIGSLLLGSNQSAQDSSRLSDASLVKLFRLIRLARRLIDLKTEGHSNPVISQKEPL</sequence>
<evidence type="ECO:0000313" key="1">
    <source>
        <dbReference type="EMBL" id="VVM54106.1"/>
    </source>
</evidence>
<dbReference type="EMBL" id="CABVGZ010000006">
    <property type="protein sequence ID" value="VVM54106.1"/>
    <property type="molecule type" value="Genomic_DNA"/>
</dbReference>
<dbReference type="AlphaFoldDB" id="A0A5E6QCR6"/>
<dbReference type="RefSeq" id="WP_150774206.1">
    <property type="nucleotide sequence ID" value="NZ_CABVGZ010000006.1"/>
</dbReference>
<organism evidence="1 2">
    <name type="scientific">Pseudomonas fluorescens</name>
    <dbReference type="NCBI Taxonomy" id="294"/>
    <lineage>
        <taxon>Bacteria</taxon>
        <taxon>Pseudomonadati</taxon>
        <taxon>Pseudomonadota</taxon>
        <taxon>Gammaproteobacteria</taxon>
        <taxon>Pseudomonadales</taxon>
        <taxon>Pseudomonadaceae</taxon>
        <taxon>Pseudomonas</taxon>
    </lineage>
</organism>
<reference evidence="1 2" key="1">
    <citation type="submission" date="2019-09" db="EMBL/GenBank/DDBJ databases">
        <authorList>
            <person name="Chandra G."/>
            <person name="Truman W A."/>
        </authorList>
    </citation>
    <scope>NUCLEOTIDE SEQUENCE [LARGE SCALE GENOMIC DNA]</scope>
    <source>
        <strain evidence="1">PS624</strain>
    </source>
</reference>
<protein>
    <submittedName>
        <fullName evidence="1">Uncharacterized protein</fullName>
    </submittedName>
</protein>
<dbReference type="SUPFAM" id="SSF110849">
    <property type="entry name" value="ParB/Sulfiredoxin"/>
    <property type="match status" value="1"/>
</dbReference>
<accession>A0A5E6QCR6</accession>
<dbReference type="InterPro" id="IPR022304">
    <property type="entry name" value="ICE_PFGI_1_ParB"/>
</dbReference>
<dbReference type="InterPro" id="IPR036086">
    <property type="entry name" value="ParB/Sulfiredoxin_sf"/>
</dbReference>
<gene>
    <name evidence="1" type="ORF">PS624_00940</name>
</gene>
<name>A0A5E6QCR6_PSEFL</name>